<dbReference type="Proteomes" id="UP000588111">
    <property type="component" value="Unassembled WGS sequence"/>
</dbReference>
<proteinExistence type="predicted"/>
<keyword evidence="2" id="KW-1185">Reference proteome</keyword>
<sequence length="167" mass="18590">MALPAIVVSHTVAVAALKEGLSLCQSIISYRIATQQIELQRDRMHAEANIIIQQLDHDYKVKLANLNTIADAHKITLKGINTSSKEVVNMVESGQLELDKYLNIIVSPDVSNDIKQSMMTVISQLSQQQAQLVNNHMQSSQAPINAFAMMLDRMRDSDQPRTFTDVS</sequence>
<gene>
    <name evidence="1" type="ORF">FHS24_000616</name>
</gene>
<dbReference type="RefSeq" id="WP_183618548.1">
    <property type="nucleotide sequence ID" value="NZ_CAJHAH010000002.1"/>
</dbReference>
<comment type="caution">
    <text evidence="1">The sequence shown here is derived from an EMBL/GenBank/DDBJ whole genome shotgun (WGS) entry which is preliminary data.</text>
</comment>
<evidence type="ECO:0000313" key="1">
    <source>
        <dbReference type="EMBL" id="MBB3106125.1"/>
    </source>
</evidence>
<dbReference type="AlphaFoldDB" id="A0A839TDK3"/>
<protein>
    <submittedName>
        <fullName evidence="1">Uncharacterized protein</fullName>
    </submittedName>
</protein>
<name>A0A839TDK3_9GAMM</name>
<dbReference type="EMBL" id="JACHXL010000001">
    <property type="protein sequence ID" value="MBB3106125.1"/>
    <property type="molecule type" value="Genomic_DNA"/>
</dbReference>
<accession>A0A839TDK3</accession>
<reference evidence="1 2" key="1">
    <citation type="submission" date="2020-08" db="EMBL/GenBank/DDBJ databases">
        <title>Genomic Encyclopedia of Type Strains, Phase III (KMG-III): the genomes of soil and plant-associated and newly described type strains.</title>
        <authorList>
            <person name="Whitman W."/>
        </authorList>
    </citation>
    <scope>NUCLEOTIDE SEQUENCE [LARGE SCALE GENOMIC DNA]</scope>
    <source>
        <strain evidence="1 2">CECT 5885</strain>
    </source>
</reference>
<organism evidence="1 2">
    <name type="scientific">Psychrobacter luti</name>
    <dbReference type="NCBI Taxonomy" id="198481"/>
    <lineage>
        <taxon>Bacteria</taxon>
        <taxon>Pseudomonadati</taxon>
        <taxon>Pseudomonadota</taxon>
        <taxon>Gammaproteobacteria</taxon>
        <taxon>Moraxellales</taxon>
        <taxon>Moraxellaceae</taxon>
        <taxon>Psychrobacter</taxon>
    </lineage>
</organism>
<evidence type="ECO:0000313" key="2">
    <source>
        <dbReference type="Proteomes" id="UP000588111"/>
    </source>
</evidence>